<accession>A0AC34Q968</accession>
<protein>
    <submittedName>
        <fullName evidence="2">Uncharacterized protein</fullName>
    </submittedName>
</protein>
<sequence>SEEYKASLIPETLQEIYNKGISSKLTPLGSPTTPINPKMTINEIPYSLLIDSKINKFVCSLTTSEDIFIVVKIERLLSDCPSDVYGKTAIEPKQFTKMKNIIKTSCLKLARFKCPFAWTAGPLFATLSKPGFPTLYGGWQLFKNEGKLIDADLQKYLIDCI</sequence>
<organism evidence="1 2">
    <name type="scientific">Panagrolaimus sp. JU765</name>
    <dbReference type="NCBI Taxonomy" id="591449"/>
    <lineage>
        <taxon>Eukaryota</taxon>
        <taxon>Metazoa</taxon>
        <taxon>Ecdysozoa</taxon>
        <taxon>Nematoda</taxon>
        <taxon>Chromadorea</taxon>
        <taxon>Rhabditida</taxon>
        <taxon>Tylenchina</taxon>
        <taxon>Panagrolaimomorpha</taxon>
        <taxon>Panagrolaimoidea</taxon>
        <taxon>Panagrolaimidae</taxon>
        <taxon>Panagrolaimus</taxon>
    </lineage>
</organism>
<proteinExistence type="predicted"/>
<name>A0AC34Q968_9BILA</name>
<dbReference type="Proteomes" id="UP000887576">
    <property type="component" value="Unplaced"/>
</dbReference>
<evidence type="ECO:0000313" key="1">
    <source>
        <dbReference type="Proteomes" id="UP000887576"/>
    </source>
</evidence>
<dbReference type="WBParaSite" id="JU765_v2.g14041.t1">
    <property type="protein sequence ID" value="JU765_v2.g14041.t1"/>
    <property type="gene ID" value="JU765_v2.g14041"/>
</dbReference>
<reference evidence="2" key="1">
    <citation type="submission" date="2022-11" db="UniProtKB">
        <authorList>
            <consortium name="WormBaseParasite"/>
        </authorList>
    </citation>
    <scope>IDENTIFICATION</scope>
</reference>
<evidence type="ECO:0000313" key="2">
    <source>
        <dbReference type="WBParaSite" id="JU765_v2.g14041.t1"/>
    </source>
</evidence>